<evidence type="ECO:0000313" key="17">
    <source>
        <dbReference type="EMBL" id="KAL1412762.1"/>
    </source>
</evidence>
<keyword evidence="6" id="KW-0479">Metal-binding</keyword>
<dbReference type="Gene3D" id="3.30.40.10">
    <property type="entry name" value="Zinc/RING finger domain, C3HC4 (zinc finger)"/>
    <property type="match status" value="1"/>
</dbReference>
<evidence type="ECO:0000256" key="1">
    <source>
        <dbReference type="ARBA" id="ARBA00000900"/>
    </source>
</evidence>
<keyword evidence="9" id="KW-0862">Zinc</keyword>
<reference evidence="17 18" key="1">
    <citation type="submission" date="2023-08" db="EMBL/GenBank/DDBJ databases">
        <title>Annotated Genome Sequence of Vanrija albida AlHP1.</title>
        <authorList>
            <person name="Herzog R."/>
        </authorList>
    </citation>
    <scope>NUCLEOTIDE SEQUENCE [LARGE SCALE GENOMIC DNA]</scope>
    <source>
        <strain evidence="17 18">AlHP1</strain>
    </source>
</reference>
<dbReference type="SMART" id="SM00184">
    <property type="entry name" value="RING"/>
    <property type="match status" value="1"/>
</dbReference>
<keyword evidence="7 12" id="KW-0863">Zinc-finger</keyword>
<dbReference type="Pfam" id="PF13639">
    <property type="entry name" value="zf-RING_2"/>
    <property type="match status" value="1"/>
</dbReference>
<proteinExistence type="predicted"/>
<feature type="domain" description="RING-type" evidence="16">
    <location>
        <begin position="151"/>
        <end position="204"/>
    </location>
</feature>
<evidence type="ECO:0000256" key="2">
    <source>
        <dbReference type="ARBA" id="ARBA00004141"/>
    </source>
</evidence>
<evidence type="ECO:0000256" key="7">
    <source>
        <dbReference type="ARBA" id="ARBA00022771"/>
    </source>
</evidence>
<feature type="signal peptide" evidence="15">
    <location>
        <begin position="1"/>
        <end position="18"/>
    </location>
</feature>
<evidence type="ECO:0000256" key="8">
    <source>
        <dbReference type="ARBA" id="ARBA00022786"/>
    </source>
</evidence>
<evidence type="ECO:0000256" key="12">
    <source>
        <dbReference type="PROSITE-ProRule" id="PRU00175"/>
    </source>
</evidence>
<sequence length="296" mass="31286">MFILFILGHVLLFRPSPSSQHSCYKGAPLLWWGVLVPIAYVWAIVASYTLFFVLLYTIAIVITILRIAGIMDIPEWDFGASQPAPLSNVDLLQCKLVCYVPDPKEGPPSPDPDDDPDDPVELPGTPVPIGEIDLSRLPNPAVVLPPHRASCGICQENFTSPREVTGRIMYDAPSLRQLPCAHTFHCDCIDSWLLEHSGRCPYCNKSIKEMLAEKKAAEKKAATATATTAASTTALGPNDGAAPAATESASTQSSDPLPAPPSAPALQADGAAAAPATEEAAPPGSPALPGKFPKGS</sequence>
<dbReference type="EC" id="2.3.2.27" evidence="3"/>
<dbReference type="SUPFAM" id="SSF57850">
    <property type="entry name" value="RING/U-box"/>
    <property type="match status" value="1"/>
</dbReference>
<evidence type="ECO:0000256" key="4">
    <source>
        <dbReference type="ARBA" id="ARBA00022679"/>
    </source>
</evidence>
<keyword evidence="5 14" id="KW-0812">Transmembrane</keyword>
<gene>
    <name evidence="17" type="ORF">Q8F55_000509</name>
</gene>
<dbReference type="RefSeq" id="XP_069212706.1">
    <property type="nucleotide sequence ID" value="XM_069349162.1"/>
</dbReference>
<dbReference type="InterPro" id="IPR013083">
    <property type="entry name" value="Znf_RING/FYVE/PHD"/>
</dbReference>
<comment type="catalytic activity">
    <reaction evidence="1">
        <text>S-ubiquitinyl-[E2 ubiquitin-conjugating enzyme]-L-cysteine + [acceptor protein]-L-lysine = [E2 ubiquitin-conjugating enzyme]-L-cysteine + N(6)-ubiquitinyl-[acceptor protein]-L-lysine.</text>
        <dbReference type="EC" id="2.3.2.27"/>
    </reaction>
</comment>
<evidence type="ECO:0000256" key="13">
    <source>
        <dbReference type="SAM" id="MobiDB-lite"/>
    </source>
</evidence>
<name>A0ABR3QE35_9TREE</name>
<feature type="region of interest" description="Disordered" evidence="13">
    <location>
        <begin position="225"/>
        <end position="296"/>
    </location>
</feature>
<evidence type="ECO:0000259" key="16">
    <source>
        <dbReference type="PROSITE" id="PS50089"/>
    </source>
</evidence>
<organism evidence="17 18">
    <name type="scientific">Vanrija albida</name>
    <dbReference type="NCBI Taxonomy" id="181172"/>
    <lineage>
        <taxon>Eukaryota</taxon>
        <taxon>Fungi</taxon>
        <taxon>Dikarya</taxon>
        <taxon>Basidiomycota</taxon>
        <taxon>Agaricomycotina</taxon>
        <taxon>Tremellomycetes</taxon>
        <taxon>Trichosporonales</taxon>
        <taxon>Trichosporonaceae</taxon>
        <taxon>Vanrija</taxon>
    </lineage>
</organism>
<keyword evidence="11 14" id="KW-0472">Membrane</keyword>
<keyword evidence="10 14" id="KW-1133">Transmembrane helix</keyword>
<evidence type="ECO:0000256" key="14">
    <source>
        <dbReference type="SAM" id="Phobius"/>
    </source>
</evidence>
<evidence type="ECO:0000256" key="11">
    <source>
        <dbReference type="ARBA" id="ARBA00023136"/>
    </source>
</evidence>
<comment type="subcellular location">
    <subcellularLocation>
        <location evidence="2">Membrane</location>
        <topology evidence="2">Multi-pass membrane protein</topology>
    </subcellularLocation>
</comment>
<evidence type="ECO:0000256" key="10">
    <source>
        <dbReference type="ARBA" id="ARBA00022989"/>
    </source>
</evidence>
<accession>A0ABR3QE35</accession>
<keyword evidence="15" id="KW-0732">Signal</keyword>
<evidence type="ECO:0000256" key="6">
    <source>
        <dbReference type="ARBA" id="ARBA00022723"/>
    </source>
</evidence>
<dbReference type="InterPro" id="IPR001841">
    <property type="entry name" value="Znf_RING"/>
</dbReference>
<feature type="compositionally biased region" description="Acidic residues" evidence="13">
    <location>
        <begin position="111"/>
        <end position="120"/>
    </location>
</feature>
<dbReference type="PANTHER" id="PTHR45977">
    <property type="entry name" value="TARGET OF ERK KINASE MPK-1"/>
    <property type="match status" value="1"/>
</dbReference>
<evidence type="ECO:0000256" key="15">
    <source>
        <dbReference type="SAM" id="SignalP"/>
    </source>
</evidence>
<keyword evidence="8" id="KW-0833">Ubl conjugation pathway</keyword>
<evidence type="ECO:0000256" key="5">
    <source>
        <dbReference type="ARBA" id="ARBA00022692"/>
    </source>
</evidence>
<keyword evidence="4" id="KW-0808">Transferase</keyword>
<feature type="chain" id="PRO_5045398845" description="RING-type E3 ubiquitin transferase" evidence="15">
    <location>
        <begin position="19"/>
        <end position="296"/>
    </location>
</feature>
<dbReference type="EMBL" id="JBBXJM010000001">
    <property type="protein sequence ID" value="KAL1412762.1"/>
    <property type="molecule type" value="Genomic_DNA"/>
</dbReference>
<feature type="transmembrane region" description="Helical" evidence="14">
    <location>
        <begin position="30"/>
        <end position="62"/>
    </location>
</feature>
<feature type="compositionally biased region" description="Low complexity" evidence="13">
    <location>
        <begin position="264"/>
        <end position="282"/>
    </location>
</feature>
<feature type="region of interest" description="Disordered" evidence="13">
    <location>
        <begin position="105"/>
        <end position="125"/>
    </location>
</feature>
<dbReference type="GeneID" id="95981552"/>
<keyword evidence="18" id="KW-1185">Reference proteome</keyword>
<dbReference type="Proteomes" id="UP001565368">
    <property type="component" value="Unassembled WGS sequence"/>
</dbReference>
<feature type="compositionally biased region" description="Low complexity" evidence="13">
    <location>
        <begin position="225"/>
        <end position="234"/>
    </location>
</feature>
<evidence type="ECO:0000256" key="3">
    <source>
        <dbReference type="ARBA" id="ARBA00012483"/>
    </source>
</evidence>
<dbReference type="PANTHER" id="PTHR45977:SF4">
    <property type="entry name" value="RING-TYPE DOMAIN-CONTAINING PROTEIN"/>
    <property type="match status" value="1"/>
</dbReference>
<evidence type="ECO:0000313" key="18">
    <source>
        <dbReference type="Proteomes" id="UP001565368"/>
    </source>
</evidence>
<dbReference type="PROSITE" id="PS50089">
    <property type="entry name" value="ZF_RING_2"/>
    <property type="match status" value="1"/>
</dbReference>
<protein>
    <recommendedName>
        <fullName evidence="3">RING-type E3 ubiquitin transferase</fullName>
        <ecNumber evidence="3">2.3.2.27</ecNumber>
    </recommendedName>
</protein>
<evidence type="ECO:0000256" key="9">
    <source>
        <dbReference type="ARBA" id="ARBA00022833"/>
    </source>
</evidence>
<comment type="caution">
    <text evidence="17">The sequence shown here is derived from an EMBL/GenBank/DDBJ whole genome shotgun (WGS) entry which is preliminary data.</text>
</comment>